<dbReference type="InterPro" id="IPR037682">
    <property type="entry name" value="TonB_C"/>
</dbReference>
<comment type="subcellular location">
    <subcellularLocation>
        <location evidence="1">Cell inner membrane</location>
        <topology evidence="1">Single-pass membrane protein</topology>
        <orientation evidence="1">Periplasmic side</orientation>
    </subcellularLocation>
</comment>
<dbReference type="GO" id="GO:0031992">
    <property type="term" value="F:energy transducer activity"/>
    <property type="evidence" value="ECO:0007669"/>
    <property type="project" value="InterPro"/>
</dbReference>
<evidence type="ECO:0000256" key="2">
    <source>
        <dbReference type="ARBA" id="ARBA00006555"/>
    </source>
</evidence>
<feature type="chain" id="PRO_5037290823" evidence="10">
    <location>
        <begin position="23"/>
        <end position="123"/>
    </location>
</feature>
<dbReference type="PANTHER" id="PTHR33446:SF2">
    <property type="entry name" value="PROTEIN TONB"/>
    <property type="match status" value="1"/>
</dbReference>
<dbReference type="NCBIfam" id="TIGR01352">
    <property type="entry name" value="tonB_Cterm"/>
    <property type="match status" value="1"/>
</dbReference>
<dbReference type="EMBL" id="JAEUGD010000066">
    <property type="protein sequence ID" value="MBL6448987.1"/>
    <property type="molecule type" value="Genomic_DNA"/>
</dbReference>
<evidence type="ECO:0000256" key="10">
    <source>
        <dbReference type="SAM" id="SignalP"/>
    </source>
</evidence>
<gene>
    <name evidence="12" type="ORF">JMN32_21935</name>
</gene>
<keyword evidence="4" id="KW-1003">Cell membrane</keyword>
<dbReference type="PROSITE" id="PS52015">
    <property type="entry name" value="TONB_CTD"/>
    <property type="match status" value="1"/>
</dbReference>
<dbReference type="Proteomes" id="UP000614216">
    <property type="component" value="Unassembled WGS sequence"/>
</dbReference>
<dbReference type="PRINTS" id="PR01374">
    <property type="entry name" value="TONBPROTEIN"/>
</dbReference>
<dbReference type="GO" id="GO:0015031">
    <property type="term" value="P:protein transport"/>
    <property type="evidence" value="ECO:0007669"/>
    <property type="project" value="UniProtKB-KW"/>
</dbReference>
<dbReference type="Gene3D" id="3.30.1150.10">
    <property type="match status" value="1"/>
</dbReference>
<name>A0A937G1K4_9BACT</name>
<feature type="domain" description="TonB C-terminal" evidence="11">
    <location>
        <begin position="32"/>
        <end position="123"/>
    </location>
</feature>
<evidence type="ECO:0000256" key="1">
    <source>
        <dbReference type="ARBA" id="ARBA00004383"/>
    </source>
</evidence>
<protein>
    <submittedName>
        <fullName evidence="12">Energy transducer TonB</fullName>
    </submittedName>
</protein>
<evidence type="ECO:0000256" key="9">
    <source>
        <dbReference type="ARBA" id="ARBA00023136"/>
    </source>
</evidence>
<evidence type="ECO:0000256" key="4">
    <source>
        <dbReference type="ARBA" id="ARBA00022475"/>
    </source>
</evidence>
<comment type="similarity">
    <text evidence="2">Belongs to the TonB family.</text>
</comment>
<comment type="caution">
    <text evidence="12">The sequence shown here is derived from an EMBL/GenBank/DDBJ whole genome shotgun (WGS) entry which is preliminary data.</text>
</comment>
<evidence type="ECO:0000256" key="5">
    <source>
        <dbReference type="ARBA" id="ARBA00022519"/>
    </source>
</evidence>
<dbReference type="PANTHER" id="PTHR33446">
    <property type="entry name" value="PROTEIN TONB-RELATED"/>
    <property type="match status" value="1"/>
</dbReference>
<evidence type="ECO:0000256" key="7">
    <source>
        <dbReference type="ARBA" id="ARBA00022927"/>
    </source>
</evidence>
<sequence>MIRFNFFIAVLAFLFYGFAASAQEGFSAQPVGGQMVFEKYIEDNMQYPEQAKKFSIEGNVFVVFDIDEEGNLTDIMIAKGIGAGCDEEAMRLLNNAPKWKPAMQGGKPVRQRVSIPIRFRLPD</sequence>
<dbReference type="GO" id="GO:0015891">
    <property type="term" value="P:siderophore transport"/>
    <property type="evidence" value="ECO:0007669"/>
    <property type="project" value="InterPro"/>
</dbReference>
<evidence type="ECO:0000313" key="13">
    <source>
        <dbReference type="Proteomes" id="UP000614216"/>
    </source>
</evidence>
<keyword evidence="13" id="KW-1185">Reference proteome</keyword>
<evidence type="ECO:0000256" key="3">
    <source>
        <dbReference type="ARBA" id="ARBA00022448"/>
    </source>
</evidence>
<accession>A0A937G1K4</accession>
<evidence type="ECO:0000259" key="11">
    <source>
        <dbReference type="PROSITE" id="PS52015"/>
    </source>
</evidence>
<keyword evidence="5" id="KW-0997">Cell inner membrane</keyword>
<dbReference type="AlphaFoldDB" id="A0A937G1K4"/>
<dbReference type="SUPFAM" id="SSF74653">
    <property type="entry name" value="TolA/TonB C-terminal domain"/>
    <property type="match status" value="1"/>
</dbReference>
<evidence type="ECO:0000256" key="6">
    <source>
        <dbReference type="ARBA" id="ARBA00022692"/>
    </source>
</evidence>
<dbReference type="InterPro" id="IPR003538">
    <property type="entry name" value="TonB"/>
</dbReference>
<dbReference type="Pfam" id="PF03544">
    <property type="entry name" value="TonB_C"/>
    <property type="match status" value="1"/>
</dbReference>
<reference evidence="12" key="1">
    <citation type="submission" date="2021-01" db="EMBL/GenBank/DDBJ databases">
        <title>Fulvivirga kasyanovii gen. nov., sp nov., a novel member of the phylum Bacteroidetes isolated from seawater in a mussel farm.</title>
        <authorList>
            <person name="Zhao L.-H."/>
            <person name="Wang Z.-J."/>
        </authorList>
    </citation>
    <scope>NUCLEOTIDE SEQUENCE</scope>
    <source>
        <strain evidence="12">29W222</strain>
    </source>
</reference>
<feature type="signal peptide" evidence="10">
    <location>
        <begin position="1"/>
        <end position="22"/>
    </location>
</feature>
<keyword evidence="7" id="KW-0653">Protein transport</keyword>
<organism evidence="12 13">
    <name type="scientific">Fulvivirga marina</name>
    <dbReference type="NCBI Taxonomy" id="2494733"/>
    <lineage>
        <taxon>Bacteria</taxon>
        <taxon>Pseudomonadati</taxon>
        <taxon>Bacteroidota</taxon>
        <taxon>Cytophagia</taxon>
        <taxon>Cytophagales</taxon>
        <taxon>Fulvivirgaceae</taxon>
        <taxon>Fulvivirga</taxon>
    </lineage>
</organism>
<dbReference type="InterPro" id="IPR006260">
    <property type="entry name" value="TonB/TolA_C"/>
</dbReference>
<proteinExistence type="inferred from homology"/>
<evidence type="ECO:0000256" key="8">
    <source>
        <dbReference type="ARBA" id="ARBA00022989"/>
    </source>
</evidence>
<keyword evidence="9" id="KW-0472">Membrane</keyword>
<keyword evidence="8" id="KW-1133">Transmembrane helix</keyword>
<dbReference type="RefSeq" id="WP_202858523.1">
    <property type="nucleotide sequence ID" value="NZ_JAEUGD010000066.1"/>
</dbReference>
<keyword evidence="3" id="KW-0813">Transport</keyword>
<dbReference type="GO" id="GO:0098797">
    <property type="term" value="C:plasma membrane protein complex"/>
    <property type="evidence" value="ECO:0007669"/>
    <property type="project" value="TreeGrafter"/>
</dbReference>
<dbReference type="InterPro" id="IPR051045">
    <property type="entry name" value="TonB-dependent_transducer"/>
</dbReference>
<keyword evidence="6" id="KW-0812">Transmembrane</keyword>
<dbReference type="GO" id="GO:0055085">
    <property type="term" value="P:transmembrane transport"/>
    <property type="evidence" value="ECO:0007669"/>
    <property type="project" value="InterPro"/>
</dbReference>
<keyword evidence="10" id="KW-0732">Signal</keyword>
<dbReference type="GO" id="GO:0030288">
    <property type="term" value="C:outer membrane-bounded periplasmic space"/>
    <property type="evidence" value="ECO:0007669"/>
    <property type="project" value="InterPro"/>
</dbReference>
<evidence type="ECO:0000313" key="12">
    <source>
        <dbReference type="EMBL" id="MBL6448987.1"/>
    </source>
</evidence>